<comment type="caution">
    <text evidence="1">The sequence shown here is derived from an EMBL/GenBank/DDBJ whole genome shotgun (WGS) entry which is preliminary data.</text>
</comment>
<name>G6AVY9_9BACT</name>
<evidence type="ECO:0000313" key="2">
    <source>
        <dbReference type="Proteomes" id="UP000004407"/>
    </source>
</evidence>
<gene>
    <name evidence="1" type="ORF">HMPREF0673_00785</name>
</gene>
<organism evidence="1 2">
    <name type="scientific">Leyella stercorea DSM 18206</name>
    <dbReference type="NCBI Taxonomy" id="1002367"/>
    <lineage>
        <taxon>Bacteria</taxon>
        <taxon>Pseudomonadati</taxon>
        <taxon>Bacteroidota</taxon>
        <taxon>Bacteroidia</taxon>
        <taxon>Bacteroidales</taxon>
        <taxon>Prevotellaceae</taxon>
        <taxon>Leyella</taxon>
    </lineage>
</organism>
<sequence>MKKEEKNVALLTDDEILEGFRNADEHVVKEYFYGYCRVAYCIYDRCYDLQYKSGMDFYSLAHEYYLALIKHDFRQLEDRKPTMSLKTWMVNGFRFLVLDKLKGLKKEEQKESLEERMGNSHLRFDVHDDEFAEEFRNTIDEICRTCYGRDSRNSIILQMLFVEGFKGKEIAAQLGISQPAVTERYNRMMHDVVVPYFKRYFVTNEYGLQREIKVNYSVAPTSASAFSNYRYRHMKENYKGRVTPSWIDDLQENQVFVFGSNLAGMHGGGAARIARLRFGAVMGNGVGMQGRSYAIPTMQGGTKTIRPYVNDFIAYAKEHPELTFLVTPIGCGIAGFEPEDIAPLFELASYVENIWLPKSFWKVLE</sequence>
<dbReference type="eggNOG" id="COG1595">
    <property type="taxonomic scope" value="Bacteria"/>
</dbReference>
<protein>
    <submittedName>
        <fullName evidence="1">Uncharacterized protein</fullName>
    </submittedName>
</protein>
<dbReference type="Proteomes" id="UP000004407">
    <property type="component" value="Unassembled WGS sequence"/>
</dbReference>
<accession>G6AVY9</accession>
<dbReference type="PATRIC" id="fig|1002367.3.peg.619"/>
<reference evidence="1 2" key="1">
    <citation type="submission" date="2011-08" db="EMBL/GenBank/DDBJ databases">
        <authorList>
            <person name="Weinstock G."/>
            <person name="Sodergren E."/>
            <person name="Clifton S."/>
            <person name="Fulton L."/>
            <person name="Fulton B."/>
            <person name="Courtney L."/>
            <person name="Fronick C."/>
            <person name="Harrison M."/>
            <person name="Strong C."/>
            <person name="Farmer C."/>
            <person name="Delahaunty K."/>
            <person name="Markovic C."/>
            <person name="Hall O."/>
            <person name="Minx P."/>
            <person name="Tomlinson C."/>
            <person name="Mitreva M."/>
            <person name="Hou S."/>
            <person name="Chen J."/>
            <person name="Wollam A."/>
            <person name="Pepin K.H."/>
            <person name="Johnson M."/>
            <person name="Bhonagiri V."/>
            <person name="Zhang X."/>
            <person name="Suruliraj S."/>
            <person name="Warren W."/>
            <person name="Chinwalla A."/>
            <person name="Mardis E.R."/>
            <person name="Wilson R.K."/>
        </authorList>
    </citation>
    <scope>NUCLEOTIDE SEQUENCE [LARGE SCALE GENOMIC DNA]</scope>
    <source>
        <strain evidence="1 2">DSM 18206</strain>
    </source>
</reference>
<dbReference type="HOGENOM" id="CLU_764747_0_0_10"/>
<proteinExistence type="predicted"/>
<evidence type="ECO:0000313" key="1">
    <source>
        <dbReference type="EMBL" id="EHJ41400.1"/>
    </source>
</evidence>
<dbReference type="EMBL" id="AFZZ01000074">
    <property type="protein sequence ID" value="EHJ41400.1"/>
    <property type="molecule type" value="Genomic_DNA"/>
</dbReference>
<dbReference type="AlphaFoldDB" id="G6AVY9"/>